<dbReference type="EnsemblMetazoa" id="AALB009705-RB">
    <property type="protein sequence ID" value="AALB009705-PB"/>
    <property type="gene ID" value="AALB009705"/>
</dbReference>
<protein>
    <submittedName>
        <fullName evidence="2">Uncharacterized protein</fullName>
    </submittedName>
</protein>
<feature type="compositionally biased region" description="Basic residues" evidence="1">
    <location>
        <begin position="465"/>
        <end position="479"/>
    </location>
</feature>
<evidence type="ECO:0000313" key="3">
    <source>
        <dbReference type="Proteomes" id="UP000069272"/>
    </source>
</evidence>
<feature type="compositionally biased region" description="Acidic residues" evidence="1">
    <location>
        <begin position="500"/>
        <end position="515"/>
    </location>
</feature>
<accession>A0A182FT25</accession>
<feature type="compositionally biased region" description="Low complexity" evidence="1">
    <location>
        <begin position="627"/>
        <end position="640"/>
    </location>
</feature>
<evidence type="ECO:0000256" key="1">
    <source>
        <dbReference type="SAM" id="MobiDB-lite"/>
    </source>
</evidence>
<feature type="compositionally biased region" description="Low complexity" evidence="1">
    <location>
        <begin position="1173"/>
        <end position="1184"/>
    </location>
</feature>
<feature type="compositionally biased region" description="Low complexity" evidence="1">
    <location>
        <begin position="1142"/>
        <end position="1158"/>
    </location>
</feature>
<reference evidence="2" key="2">
    <citation type="submission" date="2022-08" db="UniProtKB">
        <authorList>
            <consortium name="EnsemblMetazoa"/>
        </authorList>
    </citation>
    <scope>IDENTIFICATION</scope>
    <source>
        <strain evidence="2">STECLA/ALBI9_A</strain>
    </source>
</reference>
<reference evidence="2 3" key="1">
    <citation type="journal article" date="2017" name="G3 (Bethesda)">
        <title>The Physical Genome Mapping of Anopheles albimanus Corrected Scaffold Misassemblies and Identified Interarm Rearrangements in Genus Anopheles.</title>
        <authorList>
            <person name="Artemov G.N."/>
            <person name="Peery A.N."/>
            <person name="Jiang X."/>
            <person name="Tu Z."/>
            <person name="Stegniy V.N."/>
            <person name="Sharakhova M.V."/>
            <person name="Sharakhov I.V."/>
        </authorList>
    </citation>
    <scope>NUCLEOTIDE SEQUENCE [LARGE SCALE GENOMIC DNA]</scope>
    <source>
        <strain evidence="2 3">ALBI9_A</strain>
    </source>
</reference>
<feature type="region of interest" description="Disordered" evidence="1">
    <location>
        <begin position="1263"/>
        <end position="1375"/>
    </location>
</feature>
<feature type="compositionally biased region" description="Polar residues" evidence="1">
    <location>
        <begin position="1198"/>
        <end position="1216"/>
    </location>
</feature>
<feature type="compositionally biased region" description="Polar residues" evidence="1">
    <location>
        <begin position="641"/>
        <end position="651"/>
    </location>
</feature>
<feature type="compositionally biased region" description="Polar residues" evidence="1">
    <location>
        <begin position="600"/>
        <end position="609"/>
    </location>
</feature>
<feature type="region of interest" description="Disordered" evidence="1">
    <location>
        <begin position="440"/>
        <end position="515"/>
    </location>
</feature>
<feature type="compositionally biased region" description="Basic and acidic residues" evidence="1">
    <location>
        <begin position="389"/>
        <end position="414"/>
    </location>
</feature>
<feature type="compositionally biased region" description="Basic and acidic residues" evidence="1">
    <location>
        <begin position="1116"/>
        <end position="1131"/>
    </location>
</feature>
<feature type="region of interest" description="Disordered" evidence="1">
    <location>
        <begin position="596"/>
        <end position="651"/>
    </location>
</feature>
<dbReference type="VEuPathDB" id="VectorBase:AALB009705"/>
<feature type="compositionally biased region" description="Basic and acidic residues" evidence="1">
    <location>
        <begin position="1263"/>
        <end position="1275"/>
    </location>
</feature>
<name>A0A182FT25_ANOAL</name>
<feature type="compositionally biased region" description="Low complexity" evidence="1">
    <location>
        <begin position="869"/>
        <end position="889"/>
    </location>
</feature>
<feature type="region of interest" description="Disordered" evidence="1">
    <location>
        <begin position="868"/>
        <end position="907"/>
    </location>
</feature>
<keyword evidence="3" id="KW-1185">Reference proteome</keyword>
<dbReference type="STRING" id="7167.A0A182FT25"/>
<evidence type="ECO:0000313" key="2">
    <source>
        <dbReference type="EnsemblMetazoa" id="AALB009705-PB"/>
    </source>
</evidence>
<feature type="region of interest" description="Disordered" evidence="1">
    <location>
        <begin position="1106"/>
        <end position="1242"/>
    </location>
</feature>
<feature type="compositionally biased region" description="Gly residues" evidence="1">
    <location>
        <begin position="1281"/>
        <end position="1290"/>
    </location>
</feature>
<dbReference type="VEuPathDB" id="VectorBase:AALB20_035992"/>
<feature type="compositionally biased region" description="Polar residues" evidence="1">
    <location>
        <begin position="1303"/>
        <end position="1320"/>
    </location>
</feature>
<feature type="compositionally biased region" description="Polar residues" evidence="1">
    <location>
        <begin position="321"/>
        <end position="345"/>
    </location>
</feature>
<organism evidence="2 3">
    <name type="scientific">Anopheles albimanus</name>
    <name type="common">New world malaria mosquito</name>
    <dbReference type="NCBI Taxonomy" id="7167"/>
    <lineage>
        <taxon>Eukaryota</taxon>
        <taxon>Metazoa</taxon>
        <taxon>Ecdysozoa</taxon>
        <taxon>Arthropoda</taxon>
        <taxon>Hexapoda</taxon>
        <taxon>Insecta</taxon>
        <taxon>Pterygota</taxon>
        <taxon>Neoptera</taxon>
        <taxon>Endopterygota</taxon>
        <taxon>Diptera</taxon>
        <taxon>Nematocera</taxon>
        <taxon>Culicoidea</taxon>
        <taxon>Culicidae</taxon>
        <taxon>Anophelinae</taxon>
        <taxon>Anopheles</taxon>
    </lineage>
</organism>
<feature type="compositionally biased region" description="Low complexity" evidence="1">
    <location>
        <begin position="346"/>
        <end position="357"/>
    </location>
</feature>
<sequence length="1396" mass="151172">MAASPGSDNNCNIYMPPIGICSVASSHDFSDYQWLSDFGSYRDGAPTHQSILSALSASYNGIGELSYYEKMAKDIDANLAEIDMESFRTEDMHSLLTGLPPAPGQQQLLVDDVERKTRNNNRIFSTANGGCTGTGLITVDMMDNSICKSELLFSPVKESHISVDSLDMDGYPDEEDIILTCQANKNNYTIAFEQSVLYSDESFYGNLRGHCAPREWWLSEKPMLTRLCPFPFHASDGPENYGKYKRMNLLNNLQSCSRFFKNRESAMSHSEVGYTTWSKVKRNGPAQRVPIAINPLISHISRHARTCFVRKSLSMPNLQENQISQNQSPTHHALPNGQQPLNVSQAANTGTGTGAATEPYDRPLRTLLPMYALPTDSENESTHNEGCGDDGKGRDSSHERGEQSGQQREDDQHQQHQQQQQPSFNLVKLFIKQKSSSTDTCMDVSSGCWPSDSTNESGGSTGDHHPHHPQQRLGGRIKKNSMNDSGKCSSTMLGGANATDNDEDDREEEEEDEEEEFQLDSLDAQINNLNNNAAGNEDAAAGGISAARRAAGAAAAGGPLAQAKLNDFNRQVPCSPRRQYKGYNMNIGGRKAMAGKIPSTIHSSGSSGMAGSPLSSINSSHHHHHNPSNNHGNNVNNNNSYKDTNSDASRTSENLTQIFNHSGNNNTTTRRSTKTVPLEMITKSMQTSLTVSGAAGAIGAEKVRVIPPSFLDRLNELGDRQKAPVFVVYPNYVLPDLGFLKPQSNEVVLSPLSFRETMSAAGAGKGAAGLLGATRKARPVSLNDIETIKQREYRHVTDWKSLVFLLPTDYRKLLRHIPEVSELAISTESRPMFCQTPPLRRTGGGVGGGRGTITCDCMTLLQQNTQTYASSSSGGSSSAAPSSGYRGSSTMLTTGDSEMDLLGPSGANGGAGAGNGLYVYQYDSPAEVLGSFDRPPSGRLGGAGPKSILRRPKAKRNSMFEEEPSMAGGTVDHHGPSPSSMGVREKRRSLQEHHSYNFYEEEEAERSEQKLHNSPNMTPHPRLANTPKLPSADHYHKLNKLVELSERELLAAGGGDAPAAAHSGHATEDELEARARAEHFLSHVPRAELKHYAEIAHILESTEGIGADAGGGGEHGATEEAYDRTRLRNEVSRALSQRRNVTFTPAPTPASTTHAALAKGTPPNTATTPVRQAPSSSSPSSALLRPTDIKFSTPPNSPNNMSVMATHNGAPGSTQKVAEKKPPMAQQRNGGTCTEREKQNKIETNRFKRLQIQWELLSKEAHGRAAAENQRRMEIRSGGNTPTGGSGGINGAAKSRIPRPVSYPTTRTNSDPVVSKTLKSPSRIAPPRRYPGTQPSPQTHGPTTATTPPTPAPRTPSRTYGNIATTTPKKVSSVPSRLNDNKEIVFAKGGMCNRRN</sequence>
<dbReference type="Proteomes" id="UP000069272">
    <property type="component" value="Chromosome 2R"/>
</dbReference>
<feature type="compositionally biased region" description="Polar residues" evidence="1">
    <location>
        <begin position="480"/>
        <end position="492"/>
    </location>
</feature>
<feature type="region of interest" description="Disordered" evidence="1">
    <location>
        <begin position="321"/>
        <end position="424"/>
    </location>
</feature>
<feature type="compositionally biased region" description="Polar residues" evidence="1">
    <location>
        <begin position="1360"/>
        <end position="1375"/>
    </location>
</feature>
<proteinExistence type="predicted"/>
<feature type="region of interest" description="Disordered" evidence="1">
    <location>
        <begin position="930"/>
        <end position="1029"/>
    </location>
</feature>